<dbReference type="Proteomes" id="UP000191691">
    <property type="component" value="Unassembled WGS sequence"/>
</dbReference>
<dbReference type="EMBL" id="MOOB01000624">
    <property type="protein sequence ID" value="OQE45722.1"/>
    <property type="molecule type" value="Genomic_DNA"/>
</dbReference>
<protein>
    <submittedName>
        <fullName evidence="1">Uncharacterized protein</fullName>
    </submittedName>
</protein>
<organism evidence="1 2">
    <name type="scientific">Penicillium nalgiovense</name>
    <dbReference type="NCBI Taxonomy" id="60175"/>
    <lineage>
        <taxon>Eukaryota</taxon>
        <taxon>Fungi</taxon>
        <taxon>Dikarya</taxon>
        <taxon>Ascomycota</taxon>
        <taxon>Pezizomycotina</taxon>
        <taxon>Eurotiomycetes</taxon>
        <taxon>Eurotiomycetidae</taxon>
        <taxon>Eurotiales</taxon>
        <taxon>Aspergillaceae</taxon>
        <taxon>Penicillium</taxon>
    </lineage>
</organism>
<proteinExistence type="predicted"/>
<evidence type="ECO:0000313" key="2">
    <source>
        <dbReference type="Proteomes" id="UP000191691"/>
    </source>
</evidence>
<gene>
    <name evidence="1" type="ORF">PENNAL_c0624G02395</name>
</gene>
<keyword evidence="2" id="KW-1185">Reference proteome</keyword>
<reference evidence="2" key="1">
    <citation type="journal article" date="2017" name="Nat. Microbiol.">
        <title>Global analysis of biosynthetic gene clusters reveals vast potential of secondary metabolite production in Penicillium species.</title>
        <authorList>
            <person name="Nielsen J.C."/>
            <person name="Grijseels S."/>
            <person name="Prigent S."/>
            <person name="Ji B."/>
            <person name="Dainat J."/>
            <person name="Nielsen K.F."/>
            <person name="Frisvad J.C."/>
            <person name="Workman M."/>
            <person name="Nielsen J."/>
        </authorList>
    </citation>
    <scope>NUCLEOTIDE SEQUENCE [LARGE SCALE GENOMIC DNA]</scope>
    <source>
        <strain evidence="2">IBT 13039</strain>
    </source>
</reference>
<evidence type="ECO:0000313" key="1">
    <source>
        <dbReference type="EMBL" id="OQE45722.1"/>
    </source>
</evidence>
<name>A0A1V6V4X8_PENNA</name>
<feature type="non-terminal residue" evidence="1">
    <location>
        <position position="1"/>
    </location>
</feature>
<comment type="caution">
    <text evidence="1">The sequence shown here is derived from an EMBL/GenBank/DDBJ whole genome shotgun (WGS) entry which is preliminary data.</text>
</comment>
<dbReference type="AlphaFoldDB" id="A0A1V6V4X8"/>
<feature type="non-terminal residue" evidence="1">
    <location>
        <position position="186"/>
    </location>
</feature>
<sequence>IHRGPASQTVPPIKDTSFGLAGQGVYAKTPPPQQPTELIYCAASMCIPKRKREYRRRRTDIRPQCTSARTATLCRSSSLGLATRTFNIDIAPEGPEDTAPPRIGDKKTKYDACSIASSASTSPPSHHVVFAVRIASSYPITTVQFLATDGFVAHLWGSEVAQCTQRGFEATAGECDKLDTTSCQMA</sequence>
<accession>A0A1V6V4X8</accession>